<keyword evidence="3" id="KW-1003">Cell membrane</keyword>
<comment type="subcellular location">
    <subcellularLocation>
        <location evidence="1">Cell inner membrane</location>
        <topology evidence="1">Multi-pass membrane protein</topology>
    </subcellularLocation>
</comment>
<keyword evidence="2" id="KW-0813">Transport</keyword>
<feature type="transmembrane region" description="Helical" evidence="7">
    <location>
        <begin position="59"/>
        <end position="82"/>
    </location>
</feature>
<feature type="transmembrane region" description="Helical" evidence="7">
    <location>
        <begin position="251"/>
        <end position="277"/>
    </location>
</feature>
<feature type="transmembrane region" description="Helical" evidence="7">
    <location>
        <begin position="398"/>
        <end position="422"/>
    </location>
</feature>
<proteinExistence type="predicted"/>
<protein>
    <submittedName>
        <fullName evidence="8">MATE family efflux transporter</fullName>
    </submittedName>
</protein>
<dbReference type="PANTHER" id="PTHR43549">
    <property type="entry name" value="MULTIDRUG RESISTANCE PROTEIN YPNP-RELATED"/>
    <property type="match status" value="1"/>
</dbReference>
<feature type="transmembrane region" description="Helical" evidence="7">
    <location>
        <begin position="23"/>
        <end position="47"/>
    </location>
</feature>
<dbReference type="Proteomes" id="UP000243451">
    <property type="component" value="Unassembled WGS sequence"/>
</dbReference>
<dbReference type="OrthoDB" id="9806302at2"/>
<sequence length="472" mass="49190">MTSTSPVSGAPDARTTRLLQAPILPLLLTLAWPNVLIMCAQASTGLIETWWVARLGTDALAGMALVFPGVMLMQMMSAGALGGGISSAIARALGGGRREDANALARHALLINGGIGVLFSALFLCFGEPLYRLLGGEGAALEAALAYSDVVFAGMLALWLMNGLASVIRGTGNMLFPALVTCFGVVLLIPLSPLLIFGLGPLPGLGIVGGGAAMVLYALTGAAIMFWYLLSGRSVVRLGPGPLRWQHVRSILGVGLLSSVSTLQTNVLIAGATALVAASAGVEAVAGFGTGVRLEYVLVPLAFGIGAPLVVLVGTNLGAGQRQRALHIALTGGLVAFVATECIGLSAAFWPTAWLRLFTADPQALEVGAVYLRMVGPCYGLFGLGLALYFASQGSGRLLWPLIAGFIRLCIALVGGWLLLQLTDRLEAVFAMLALGMVVYGVVMLLAVWHGGAFARSLAARDLRWWWRRGQR</sequence>
<feature type="transmembrane region" description="Helical" evidence="7">
    <location>
        <begin position="297"/>
        <end position="319"/>
    </location>
</feature>
<dbReference type="EMBL" id="PPSK01000014">
    <property type="protein sequence ID" value="POB02227.1"/>
    <property type="molecule type" value="Genomic_DNA"/>
</dbReference>
<dbReference type="InterPro" id="IPR052031">
    <property type="entry name" value="Membrane_Transporter-Flippase"/>
</dbReference>
<keyword evidence="5 7" id="KW-1133">Transmembrane helix</keyword>
<dbReference type="RefSeq" id="WP_104739131.1">
    <property type="nucleotide sequence ID" value="NZ_BMHR01000013.1"/>
</dbReference>
<feature type="transmembrane region" description="Helical" evidence="7">
    <location>
        <begin position="174"/>
        <end position="199"/>
    </location>
</feature>
<feature type="transmembrane region" description="Helical" evidence="7">
    <location>
        <begin position="370"/>
        <end position="391"/>
    </location>
</feature>
<dbReference type="GO" id="GO:0005886">
    <property type="term" value="C:plasma membrane"/>
    <property type="evidence" value="ECO:0007669"/>
    <property type="project" value="UniProtKB-SubCell"/>
</dbReference>
<evidence type="ECO:0000256" key="3">
    <source>
        <dbReference type="ARBA" id="ARBA00022475"/>
    </source>
</evidence>
<organism evidence="8 9">
    <name type="scientific">Halopseudomonas oceani</name>
    <dbReference type="NCBI Taxonomy" id="1708783"/>
    <lineage>
        <taxon>Bacteria</taxon>
        <taxon>Pseudomonadati</taxon>
        <taxon>Pseudomonadota</taxon>
        <taxon>Gammaproteobacteria</taxon>
        <taxon>Pseudomonadales</taxon>
        <taxon>Pseudomonadaceae</taxon>
        <taxon>Halopseudomonas</taxon>
    </lineage>
</organism>
<dbReference type="NCBIfam" id="TIGR00797">
    <property type="entry name" value="matE"/>
    <property type="match status" value="1"/>
</dbReference>
<dbReference type="PANTHER" id="PTHR43549:SF3">
    <property type="entry name" value="MULTIDRUG RESISTANCE PROTEIN YPNP-RELATED"/>
    <property type="match status" value="1"/>
</dbReference>
<dbReference type="InterPro" id="IPR002528">
    <property type="entry name" value="MATE_fam"/>
</dbReference>
<accession>A0A2P4ESX4</accession>
<feature type="transmembrane region" description="Helical" evidence="7">
    <location>
        <begin position="205"/>
        <end position="230"/>
    </location>
</feature>
<evidence type="ECO:0000256" key="2">
    <source>
        <dbReference type="ARBA" id="ARBA00022448"/>
    </source>
</evidence>
<evidence type="ECO:0000256" key="4">
    <source>
        <dbReference type="ARBA" id="ARBA00022692"/>
    </source>
</evidence>
<dbReference type="PIRSF" id="PIRSF006603">
    <property type="entry name" value="DinF"/>
    <property type="match status" value="1"/>
</dbReference>
<evidence type="ECO:0000313" key="9">
    <source>
        <dbReference type="Proteomes" id="UP000243451"/>
    </source>
</evidence>
<dbReference type="GO" id="GO:0042910">
    <property type="term" value="F:xenobiotic transmembrane transporter activity"/>
    <property type="evidence" value="ECO:0007669"/>
    <property type="project" value="InterPro"/>
</dbReference>
<evidence type="ECO:0000256" key="5">
    <source>
        <dbReference type="ARBA" id="ARBA00022989"/>
    </source>
</evidence>
<comment type="caution">
    <text evidence="8">The sequence shown here is derived from an EMBL/GenBank/DDBJ whole genome shotgun (WGS) entry which is preliminary data.</text>
</comment>
<dbReference type="AlphaFoldDB" id="A0A2P4ESX4"/>
<name>A0A2P4ESX4_9GAMM</name>
<keyword evidence="4 7" id="KW-0812">Transmembrane</keyword>
<evidence type="ECO:0000256" key="7">
    <source>
        <dbReference type="SAM" id="Phobius"/>
    </source>
</evidence>
<dbReference type="InterPro" id="IPR048279">
    <property type="entry name" value="MdtK-like"/>
</dbReference>
<gene>
    <name evidence="8" type="ORF">C1949_14180</name>
</gene>
<feature type="transmembrane region" description="Helical" evidence="7">
    <location>
        <begin position="428"/>
        <end position="449"/>
    </location>
</feature>
<feature type="transmembrane region" description="Helical" evidence="7">
    <location>
        <begin position="326"/>
        <end position="350"/>
    </location>
</feature>
<dbReference type="Pfam" id="PF01554">
    <property type="entry name" value="MatE"/>
    <property type="match status" value="2"/>
</dbReference>
<keyword evidence="9" id="KW-1185">Reference proteome</keyword>
<evidence type="ECO:0000256" key="1">
    <source>
        <dbReference type="ARBA" id="ARBA00004429"/>
    </source>
</evidence>
<keyword evidence="6 7" id="KW-0472">Membrane</keyword>
<evidence type="ECO:0000313" key="8">
    <source>
        <dbReference type="EMBL" id="POB02227.1"/>
    </source>
</evidence>
<dbReference type="GO" id="GO:0015297">
    <property type="term" value="F:antiporter activity"/>
    <property type="evidence" value="ECO:0007669"/>
    <property type="project" value="InterPro"/>
</dbReference>
<feature type="transmembrane region" description="Helical" evidence="7">
    <location>
        <begin position="103"/>
        <end position="124"/>
    </location>
</feature>
<feature type="transmembrane region" description="Helical" evidence="7">
    <location>
        <begin position="144"/>
        <end position="162"/>
    </location>
</feature>
<reference evidence="8 9" key="1">
    <citation type="submission" date="2018-01" db="EMBL/GenBank/DDBJ databases">
        <title>Draft genome of the type strain Pseudomonas oceani DSM 100277 isolated from the deep water in Okinawa trough, northwestern Pacific Ocean.</title>
        <authorList>
            <person name="Gomila M."/>
            <person name="Mulet M."/>
            <person name="Garcia-Valdes E."/>
            <person name="Lalucat J."/>
        </authorList>
    </citation>
    <scope>NUCLEOTIDE SEQUENCE [LARGE SCALE GENOMIC DNA]</scope>
    <source>
        <strain evidence="8 9">DSM 100277</strain>
    </source>
</reference>
<evidence type="ECO:0000256" key="6">
    <source>
        <dbReference type="ARBA" id="ARBA00023136"/>
    </source>
</evidence>